<proteinExistence type="predicted"/>
<dbReference type="EMBL" id="NRRY01000053">
    <property type="protein sequence ID" value="MBK1620920.1"/>
    <property type="molecule type" value="Genomic_DNA"/>
</dbReference>
<feature type="region of interest" description="Disordered" evidence="1">
    <location>
        <begin position="69"/>
        <end position="121"/>
    </location>
</feature>
<comment type="caution">
    <text evidence="2">The sequence shown here is derived from an EMBL/GenBank/DDBJ whole genome shotgun (WGS) entry which is preliminary data.</text>
</comment>
<protein>
    <submittedName>
        <fullName evidence="2">Uncharacterized protein</fullName>
    </submittedName>
</protein>
<name>A0A9X0WC94_9GAMM</name>
<sequence length="121" mass="12413">MGLFFNGSAARSRRVSRPVGGLRGAQAAAAELAMPRTMIPSATMANGHETIIANHDERVPALGKDFAAEASAPRQDPQKTLTAQPHLSANEGEALTDASLDQCEAGLPVAPESTGAGHRGG</sequence>
<feature type="compositionally biased region" description="Polar residues" evidence="1">
    <location>
        <begin position="78"/>
        <end position="87"/>
    </location>
</feature>
<gene>
    <name evidence="2" type="ORF">CKO42_21345</name>
</gene>
<evidence type="ECO:0000313" key="2">
    <source>
        <dbReference type="EMBL" id="MBK1620920.1"/>
    </source>
</evidence>
<evidence type="ECO:0000313" key="3">
    <source>
        <dbReference type="Proteomes" id="UP001138768"/>
    </source>
</evidence>
<dbReference type="Proteomes" id="UP001138768">
    <property type="component" value="Unassembled WGS sequence"/>
</dbReference>
<dbReference type="AlphaFoldDB" id="A0A9X0WC94"/>
<evidence type="ECO:0000256" key="1">
    <source>
        <dbReference type="SAM" id="MobiDB-lite"/>
    </source>
</evidence>
<keyword evidence="3" id="KW-1185">Reference proteome</keyword>
<organism evidence="2 3">
    <name type="scientific">Lamprobacter modestohalophilus</name>
    <dbReference type="NCBI Taxonomy" id="1064514"/>
    <lineage>
        <taxon>Bacteria</taxon>
        <taxon>Pseudomonadati</taxon>
        <taxon>Pseudomonadota</taxon>
        <taxon>Gammaproteobacteria</taxon>
        <taxon>Chromatiales</taxon>
        <taxon>Chromatiaceae</taxon>
        <taxon>Lamprobacter</taxon>
    </lineage>
</organism>
<accession>A0A9X0WC94</accession>
<reference evidence="2 3" key="1">
    <citation type="journal article" date="2020" name="Microorganisms">
        <title>Osmotic Adaptation and Compatible Solute Biosynthesis of Phototrophic Bacteria as Revealed from Genome Analyses.</title>
        <authorList>
            <person name="Imhoff J.F."/>
            <person name="Rahn T."/>
            <person name="Kunzel S."/>
            <person name="Keller A."/>
            <person name="Neulinger S.C."/>
        </authorList>
    </citation>
    <scope>NUCLEOTIDE SEQUENCE [LARGE SCALE GENOMIC DNA]</scope>
    <source>
        <strain evidence="2 3">DSM 25653</strain>
    </source>
</reference>